<comment type="caution">
    <text evidence="1">The sequence shown here is derived from an EMBL/GenBank/DDBJ whole genome shotgun (WGS) entry which is preliminary data.</text>
</comment>
<gene>
    <name evidence="1" type="ORF">RQP53_23965</name>
</gene>
<evidence type="ECO:0000313" key="2">
    <source>
        <dbReference type="Proteomes" id="UP001246372"/>
    </source>
</evidence>
<dbReference type="Pfam" id="PF10978">
    <property type="entry name" value="DUF2785"/>
    <property type="match status" value="1"/>
</dbReference>
<evidence type="ECO:0000313" key="1">
    <source>
        <dbReference type="EMBL" id="MDT9002359.1"/>
    </source>
</evidence>
<reference evidence="1" key="1">
    <citation type="submission" date="2023-09" db="EMBL/GenBank/DDBJ databases">
        <title>Paucibacter sp. APW11 Genome sequencing and assembly.</title>
        <authorList>
            <person name="Kim I."/>
        </authorList>
    </citation>
    <scope>NUCLEOTIDE SEQUENCE</scope>
    <source>
        <strain evidence="1">APW11</strain>
    </source>
</reference>
<sequence length="304" mass="33201">MQQGFRRWGVMAGLLAGLGLLLAGAVRAECPPAGMVAQSAPPRGQLQALDAQAREALQPAALALLDCLADPRPELRDEFAFETLSAWLRAGLLTPATQLALRTALLRSLAEPADAGGFRQPFAALSLAELARADRLAPVQDAAQREALLDAATRYLAGVNDRRGFTPAEGWRHGVAHGADLLYQLSMNPALTPAQQRQILRALQSQVLGGGTEFYRYGEGQRLAAPALHALLRSELDAQAWADWLDQTLAPLRSPAALDEPRLLLMHNAREFLWPLYVALAEQPDVERRNTLIAPVRRWLKQLR</sequence>
<accession>A0ABU3PIH7</accession>
<dbReference type="InterPro" id="IPR021247">
    <property type="entry name" value="DUF2785"/>
</dbReference>
<dbReference type="EMBL" id="JAVXZY010000015">
    <property type="protein sequence ID" value="MDT9002359.1"/>
    <property type="molecule type" value="Genomic_DNA"/>
</dbReference>
<dbReference type="Proteomes" id="UP001246372">
    <property type="component" value="Unassembled WGS sequence"/>
</dbReference>
<proteinExistence type="predicted"/>
<keyword evidence="2" id="KW-1185">Reference proteome</keyword>
<protein>
    <submittedName>
        <fullName evidence="1">DUF2785 domain-containing protein</fullName>
    </submittedName>
</protein>
<name>A0ABU3PIH7_9BURK</name>
<dbReference type="RefSeq" id="WP_315653256.1">
    <property type="nucleotide sequence ID" value="NZ_JAVXZY010000015.1"/>
</dbReference>
<organism evidence="1 2">
    <name type="scientific">Roseateles aquae</name>
    <dbReference type="NCBI Taxonomy" id="3077235"/>
    <lineage>
        <taxon>Bacteria</taxon>
        <taxon>Pseudomonadati</taxon>
        <taxon>Pseudomonadota</taxon>
        <taxon>Betaproteobacteria</taxon>
        <taxon>Burkholderiales</taxon>
        <taxon>Sphaerotilaceae</taxon>
        <taxon>Roseateles</taxon>
    </lineage>
</organism>